<dbReference type="AlphaFoldDB" id="A0A391P3B9"/>
<gene>
    <name evidence="1" type="ORF">KIPB_015068</name>
</gene>
<evidence type="ECO:0000313" key="2">
    <source>
        <dbReference type="Proteomes" id="UP000265618"/>
    </source>
</evidence>
<sequence length="18" mass="2037">FHTVLGQFALGHLHTFLV</sequence>
<keyword evidence="2" id="KW-1185">Reference proteome</keyword>
<name>A0A391P3B9_9EUKA</name>
<dbReference type="Proteomes" id="UP000265618">
    <property type="component" value="Unassembled WGS sequence"/>
</dbReference>
<protein>
    <submittedName>
        <fullName evidence="1">Uncharacterized protein</fullName>
    </submittedName>
</protein>
<evidence type="ECO:0000313" key="1">
    <source>
        <dbReference type="EMBL" id="GCA64689.1"/>
    </source>
</evidence>
<dbReference type="EMBL" id="BDIP01008177">
    <property type="protein sequence ID" value="GCA64689.1"/>
    <property type="molecule type" value="Genomic_DNA"/>
</dbReference>
<accession>A0A391P3B9</accession>
<reference evidence="1 2" key="1">
    <citation type="journal article" date="2018" name="PLoS ONE">
        <title>The draft genome of Kipferlia bialata reveals reductive genome evolution in fornicate parasites.</title>
        <authorList>
            <person name="Tanifuji G."/>
            <person name="Takabayashi S."/>
            <person name="Kume K."/>
            <person name="Takagi M."/>
            <person name="Nakayama T."/>
            <person name="Kamikawa R."/>
            <person name="Inagaki Y."/>
            <person name="Hashimoto T."/>
        </authorList>
    </citation>
    <scope>NUCLEOTIDE SEQUENCE [LARGE SCALE GENOMIC DNA]</scope>
    <source>
        <strain evidence="1">NY0173</strain>
    </source>
</reference>
<feature type="non-terminal residue" evidence="1">
    <location>
        <position position="1"/>
    </location>
</feature>
<proteinExistence type="predicted"/>
<organism evidence="1 2">
    <name type="scientific">Kipferlia bialata</name>
    <dbReference type="NCBI Taxonomy" id="797122"/>
    <lineage>
        <taxon>Eukaryota</taxon>
        <taxon>Metamonada</taxon>
        <taxon>Carpediemonas-like organisms</taxon>
        <taxon>Kipferlia</taxon>
    </lineage>
</organism>
<comment type="caution">
    <text evidence="1">The sequence shown here is derived from an EMBL/GenBank/DDBJ whole genome shotgun (WGS) entry which is preliminary data.</text>
</comment>